<gene>
    <name evidence="6" type="ORF">C472_12750</name>
</gene>
<organism evidence="6 7">
    <name type="scientific">Halorubrum tebenquichense DSM 14210</name>
    <dbReference type="NCBI Taxonomy" id="1227485"/>
    <lineage>
        <taxon>Archaea</taxon>
        <taxon>Methanobacteriati</taxon>
        <taxon>Methanobacteriota</taxon>
        <taxon>Stenosarchaea group</taxon>
        <taxon>Halobacteria</taxon>
        <taxon>Halobacteriales</taxon>
        <taxon>Haloferacaceae</taxon>
        <taxon>Halorubrum</taxon>
    </lineage>
</organism>
<protein>
    <submittedName>
        <fullName evidence="6">Integrase family protein</fullName>
    </submittedName>
</protein>
<sequence length="447" mass="50460">MADVNDTNSTRAKFEREQNLLADAAIDDADRRAIREFITHRRQMEDKSLNTLISDIGNLRRAAERAETPLLEMDIGDARAFVGRLAAPKSSGGYGLDPDGSGMFSYKRVLRVFFQWLDAEPHYDDYGFGERISLPDRSTKDETISKDDLLSEDEIERLKRGCRNNRDPVLIDFLADVGARISLATSLRVGDIDGLDTPRPTFSPNTDALSLKGVRDVSYPILYSRAELREWVNRNHPDQSGPNGRAHDEAPLFPVVEHYDPDDRDMMAAHTSTIRKSLKRAADNAGLDVERVHPHHFRHVFMTRISDSELNDRDIEHMSMLVDDRMRMRDRYDHTGDAERNNSIFQSHGFVDPEDDDGENKGSPEIVACSNCRAEVKSTAYHCPRCGFPLREEIQNAIDAARAEMRETTVEADDRAEREAAADAATVIENDERVAEEFAVEDGHLDG</sequence>
<dbReference type="GO" id="GO:0015074">
    <property type="term" value="P:DNA integration"/>
    <property type="evidence" value="ECO:0007669"/>
    <property type="project" value="UniProtKB-KW"/>
</dbReference>
<dbReference type="Gene3D" id="1.10.443.10">
    <property type="entry name" value="Intergrase catalytic core"/>
    <property type="match status" value="1"/>
</dbReference>
<keyword evidence="7" id="KW-1185">Reference proteome</keyword>
<dbReference type="CDD" id="cd00397">
    <property type="entry name" value="DNA_BRE_C"/>
    <property type="match status" value="1"/>
</dbReference>
<dbReference type="PANTHER" id="PTHR30349">
    <property type="entry name" value="PHAGE INTEGRASE-RELATED"/>
    <property type="match status" value="1"/>
</dbReference>
<keyword evidence="2" id="KW-0238">DNA-binding</keyword>
<dbReference type="SUPFAM" id="SSF56349">
    <property type="entry name" value="DNA breaking-rejoining enzymes"/>
    <property type="match status" value="1"/>
</dbReference>
<evidence type="ECO:0000256" key="4">
    <source>
        <dbReference type="SAM" id="MobiDB-lite"/>
    </source>
</evidence>
<evidence type="ECO:0000259" key="5">
    <source>
        <dbReference type="Pfam" id="PF00589"/>
    </source>
</evidence>
<feature type="region of interest" description="Disordered" evidence="4">
    <location>
        <begin position="337"/>
        <end position="361"/>
    </location>
</feature>
<evidence type="ECO:0000313" key="6">
    <source>
        <dbReference type="EMBL" id="ELZ35406.1"/>
    </source>
</evidence>
<proteinExistence type="predicted"/>
<dbReference type="AlphaFoldDB" id="M0DIS5"/>
<accession>M0DIS5</accession>
<dbReference type="InterPro" id="IPR013762">
    <property type="entry name" value="Integrase-like_cat_sf"/>
</dbReference>
<dbReference type="InterPro" id="IPR050090">
    <property type="entry name" value="Tyrosine_recombinase_XerCD"/>
</dbReference>
<keyword evidence="3" id="KW-0233">DNA recombination</keyword>
<reference evidence="6 7" key="1">
    <citation type="journal article" date="2014" name="PLoS Genet.">
        <title>Phylogenetically driven sequencing of extremely halophilic archaea reveals strategies for static and dynamic osmo-response.</title>
        <authorList>
            <person name="Becker E.A."/>
            <person name="Seitzer P.M."/>
            <person name="Tritt A."/>
            <person name="Larsen D."/>
            <person name="Krusor M."/>
            <person name="Yao A.I."/>
            <person name="Wu D."/>
            <person name="Madern D."/>
            <person name="Eisen J.A."/>
            <person name="Darling A.E."/>
            <person name="Facciotti M.T."/>
        </authorList>
    </citation>
    <scope>NUCLEOTIDE SEQUENCE [LARGE SCALE GENOMIC DNA]</scope>
    <source>
        <strain evidence="6 7">DSM 14210</strain>
    </source>
</reference>
<keyword evidence="1" id="KW-0229">DNA integration</keyword>
<evidence type="ECO:0000256" key="1">
    <source>
        <dbReference type="ARBA" id="ARBA00022908"/>
    </source>
</evidence>
<name>M0DIS5_9EURY</name>
<dbReference type="InterPro" id="IPR011010">
    <property type="entry name" value="DNA_brk_join_enz"/>
</dbReference>
<dbReference type="EMBL" id="AOJD01000064">
    <property type="protein sequence ID" value="ELZ35406.1"/>
    <property type="molecule type" value="Genomic_DNA"/>
</dbReference>
<dbReference type="InterPro" id="IPR002104">
    <property type="entry name" value="Integrase_catalytic"/>
</dbReference>
<evidence type="ECO:0000256" key="2">
    <source>
        <dbReference type="ARBA" id="ARBA00023125"/>
    </source>
</evidence>
<dbReference type="GO" id="GO:0006310">
    <property type="term" value="P:DNA recombination"/>
    <property type="evidence" value="ECO:0007669"/>
    <property type="project" value="UniProtKB-KW"/>
</dbReference>
<dbReference type="Proteomes" id="UP000011523">
    <property type="component" value="Unassembled WGS sequence"/>
</dbReference>
<dbReference type="OrthoDB" id="144892at2157"/>
<feature type="domain" description="Tyr recombinase" evidence="5">
    <location>
        <begin position="150"/>
        <end position="325"/>
    </location>
</feature>
<comment type="caution">
    <text evidence="6">The sequence shown here is derived from an EMBL/GenBank/DDBJ whole genome shotgun (WGS) entry which is preliminary data.</text>
</comment>
<dbReference type="Pfam" id="PF00589">
    <property type="entry name" value="Phage_integrase"/>
    <property type="match status" value="1"/>
</dbReference>
<dbReference type="PANTHER" id="PTHR30349:SF41">
    <property type="entry name" value="INTEGRASE_RECOMBINASE PROTEIN MJ0367-RELATED"/>
    <property type="match status" value="1"/>
</dbReference>
<dbReference type="PATRIC" id="fig|1227485.3.peg.2505"/>
<dbReference type="RefSeq" id="WP_006630197.1">
    <property type="nucleotide sequence ID" value="NZ_AOJD01000064.1"/>
</dbReference>
<evidence type="ECO:0000313" key="7">
    <source>
        <dbReference type="Proteomes" id="UP000011523"/>
    </source>
</evidence>
<evidence type="ECO:0000256" key="3">
    <source>
        <dbReference type="ARBA" id="ARBA00023172"/>
    </source>
</evidence>
<dbReference type="GO" id="GO:0003677">
    <property type="term" value="F:DNA binding"/>
    <property type="evidence" value="ECO:0007669"/>
    <property type="project" value="UniProtKB-KW"/>
</dbReference>